<reference evidence="2 3" key="1">
    <citation type="submission" date="2024-02" db="EMBL/GenBank/DDBJ databases">
        <title>High-quality chromosome-scale genome assembly of Pensacola bahiagrass (Paspalum notatum Flugge var. saurae).</title>
        <authorList>
            <person name="Vega J.M."/>
            <person name="Podio M."/>
            <person name="Orjuela J."/>
            <person name="Siena L.A."/>
            <person name="Pessino S.C."/>
            <person name="Combes M.C."/>
            <person name="Mariac C."/>
            <person name="Albertini E."/>
            <person name="Pupilli F."/>
            <person name="Ortiz J.P.A."/>
            <person name="Leblanc O."/>
        </authorList>
    </citation>
    <scope>NUCLEOTIDE SEQUENCE [LARGE SCALE GENOMIC DNA]</scope>
    <source>
        <strain evidence="2">R1</strain>
        <tissue evidence="2">Leaf</tissue>
    </source>
</reference>
<keyword evidence="3" id="KW-1185">Reference proteome</keyword>
<gene>
    <name evidence="2" type="ORF">U9M48_025026</name>
</gene>
<dbReference type="Proteomes" id="UP001341281">
    <property type="component" value="Chromosome 05"/>
</dbReference>
<evidence type="ECO:0000256" key="1">
    <source>
        <dbReference type="SAM" id="MobiDB-lite"/>
    </source>
</evidence>
<dbReference type="EMBL" id="CP144749">
    <property type="protein sequence ID" value="WVZ77126.1"/>
    <property type="molecule type" value="Genomic_DNA"/>
</dbReference>
<proteinExistence type="predicted"/>
<evidence type="ECO:0000313" key="2">
    <source>
        <dbReference type="EMBL" id="WVZ77126.1"/>
    </source>
</evidence>
<accession>A0AAQ3WXT6</accession>
<name>A0AAQ3WXT6_PASNO</name>
<evidence type="ECO:0000313" key="3">
    <source>
        <dbReference type="Proteomes" id="UP001341281"/>
    </source>
</evidence>
<feature type="region of interest" description="Disordered" evidence="1">
    <location>
        <begin position="87"/>
        <end position="111"/>
    </location>
</feature>
<dbReference type="AlphaFoldDB" id="A0AAQ3WXT6"/>
<sequence>MAARTVAAARNRHSAQDWKGRIVLGYSATASSQFGHKVSLDLLRLTDNGRSLVGIVAGMAFVERTKKAAAFVCTLMRRRMLPRARSLPPTFYHSQHGPKGQFHPPPRLLLP</sequence>
<protein>
    <submittedName>
        <fullName evidence="2">Uncharacterized protein</fullName>
    </submittedName>
</protein>
<organism evidence="2 3">
    <name type="scientific">Paspalum notatum var. saurae</name>
    <dbReference type="NCBI Taxonomy" id="547442"/>
    <lineage>
        <taxon>Eukaryota</taxon>
        <taxon>Viridiplantae</taxon>
        <taxon>Streptophyta</taxon>
        <taxon>Embryophyta</taxon>
        <taxon>Tracheophyta</taxon>
        <taxon>Spermatophyta</taxon>
        <taxon>Magnoliopsida</taxon>
        <taxon>Liliopsida</taxon>
        <taxon>Poales</taxon>
        <taxon>Poaceae</taxon>
        <taxon>PACMAD clade</taxon>
        <taxon>Panicoideae</taxon>
        <taxon>Andropogonodae</taxon>
        <taxon>Paspaleae</taxon>
        <taxon>Paspalinae</taxon>
        <taxon>Paspalum</taxon>
    </lineage>
</organism>